<evidence type="ECO:0000313" key="15">
    <source>
        <dbReference type="EMBL" id="CAD7402695.1"/>
    </source>
</evidence>
<dbReference type="GO" id="GO:0005789">
    <property type="term" value="C:endoplasmic reticulum membrane"/>
    <property type="evidence" value="ECO:0007669"/>
    <property type="project" value="TreeGrafter"/>
</dbReference>
<dbReference type="PANTHER" id="PTHR42758">
    <property type="entry name" value="PHOSPHATIDYLGLYCEROL PHOSPHOLIPASE C"/>
    <property type="match status" value="1"/>
</dbReference>
<reference evidence="15" key="1">
    <citation type="submission" date="2020-11" db="EMBL/GenBank/DDBJ databases">
        <authorList>
            <person name="Tran Van P."/>
        </authorList>
    </citation>
    <scope>NUCLEOTIDE SEQUENCE</scope>
</reference>
<evidence type="ECO:0000256" key="7">
    <source>
        <dbReference type="ARBA" id="ARBA00023136"/>
    </source>
</evidence>
<keyword evidence="4" id="KW-0378">Hydrolase</keyword>
<evidence type="ECO:0000256" key="13">
    <source>
        <dbReference type="SAM" id="Phobius"/>
    </source>
</evidence>
<dbReference type="AlphaFoldDB" id="A0A7R9GZN6"/>
<evidence type="ECO:0000259" key="14">
    <source>
        <dbReference type="PROSITE" id="PS51704"/>
    </source>
</evidence>
<evidence type="ECO:0000256" key="6">
    <source>
        <dbReference type="ARBA" id="ARBA00023098"/>
    </source>
</evidence>
<comment type="catalytic activity">
    <reaction evidence="12">
        <text>N,1-di-(9Z-octadecenoyl)-sn-glycero-3-phosphoethanolamine + H2O = N-(9Z-octadecenoyl) ethanolamine + 1-(9Z-octadecenoyl)-sn-glycero-3-phosphate + H(+)</text>
        <dbReference type="Rhea" id="RHEA:56460"/>
        <dbReference type="ChEBI" id="CHEBI:15377"/>
        <dbReference type="ChEBI" id="CHEBI:15378"/>
        <dbReference type="ChEBI" id="CHEBI:71466"/>
        <dbReference type="ChEBI" id="CHEBI:74544"/>
        <dbReference type="ChEBI" id="CHEBI:85222"/>
    </reaction>
    <physiologicalReaction direction="left-to-right" evidence="12">
        <dbReference type="Rhea" id="RHEA:56461"/>
    </physiologicalReaction>
</comment>
<evidence type="ECO:0000256" key="5">
    <source>
        <dbReference type="ARBA" id="ARBA00022989"/>
    </source>
</evidence>
<comment type="subcellular location">
    <subcellularLocation>
        <location evidence="1">Membrane</location>
    </subcellularLocation>
</comment>
<name>A0A7R9GZN6_TIMCR</name>
<dbReference type="InterPro" id="IPR052271">
    <property type="entry name" value="GDPD-Related"/>
</dbReference>
<evidence type="ECO:0000256" key="8">
    <source>
        <dbReference type="ARBA" id="ARBA00036083"/>
    </source>
</evidence>
<evidence type="ECO:0000256" key="11">
    <source>
        <dbReference type="ARBA" id="ARBA00048580"/>
    </source>
</evidence>
<evidence type="ECO:0000256" key="1">
    <source>
        <dbReference type="ARBA" id="ARBA00004370"/>
    </source>
</evidence>
<keyword evidence="6" id="KW-0443">Lipid metabolism</keyword>
<protein>
    <recommendedName>
        <fullName evidence="14">GP-PDE domain-containing protein</fullName>
    </recommendedName>
</protein>
<accession>A0A7R9GZN6</accession>
<gene>
    <name evidence="15" type="ORF">TCEB3V08_LOCUS6624</name>
</gene>
<dbReference type="EMBL" id="OC318613">
    <property type="protein sequence ID" value="CAD7402695.1"/>
    <property type="molecule type" value="Genomic_DNA"/>
</dbReference>
<comment type="catalytic activity">
    <reaction evidence="8">
        <text>1-O-hexadecyl-sn-glycero-3-phosphocholine + H2O = 1-O-hexadecyl-sn-glycero-3-phosphate + choline + H(+)</text>
        <dbReference type="Rhea" id="RHEA:41143"/>
        <dbReference type="ChEBI" id="CHEBI:15354"/>
        <dbReference type="ChEBI" id="CHEBI:15377"/>
        <dbReference type="ChEBI" id="CHEBI:15378"/>
        <dbReference type="ChEBI" id="CHEBI:64496"/>
        <dbReference type="ChEBI" id="CHEBI:77580"/>
    </reaction>
    <physiologicalReaction direction="left-to-right" evidence="8">
        <dbReference type="Rhea" id="RHEA:41144"/>
    </physiologicalReaction>
</comment>
<dbReference type="CDD" id="cd08612">
    <property type="entry name" value="GDPD_GDE4"/>
    <property type="match status" value="1"/>
</dbReference>
<evidence type="ECO:0000256" key="10">
    <source>
        <dbReference type="ARBA" id="ARBA00047538"/>
    </source>
</evidence>
<feature type="transmembrane region" description="Helical" evidence="13">
    <location>
        <begin position="508"/>
        <end position="532"/>
    </location>
</feature>
<comment type="catalytic activity">
    <reaction evidence="11">
        <text>1-O-(1Z-octadecenyl)-sn-glycero-3-phospho-N-hexadecanoyl-ethanolamine + H2O = 1-O-(1Z-octadecenyl)-sn-glycero-3-phosphate + N-hexadecanoylethanolamine + H(+)</text>
        <dbReference type="Rhea" id="RHEA:53184"/>
        <dbReference type="ChEBI" id="CHEBI:15377"/>
        <dbReference type="ChEBI" id="CHEBI:15378"/>
        <dbReference type="ChEBI" id="CHEBI:71464"/>
        <dbReference type="ChEBI" id="CHEBI:137009"/>
        <dbReference type="ChEBI" id="CHEBI:137017"/>
    </reaction>
    <physiologicalReaction direction="left-to-right" evidence="11">
        <dbReference type="Rhea" id="RHEA:53185"/>
    </physiologicalReaction>
</comment>
<evidence type="ECO:0000256" key="3">
    <source>
        <dbReference type="ARBA" id="ARBA00022692"/>
    </source>
</evidence>
<sequence>MVIIFLSPAESSTHLGYAERYTTSATAEVKDSGVLCGLHHVNHSLIKHFGSVSVHLEVGGGRQVDDSFIRSVYSLDLIKLHEVTITSDSHHEMSPVAFRLLWEERAIMGLANILLKKLCSKHECINDRDSKLNPTVIGNRDSNLNFLGNLIYFESSMLDHATTEGDKIGFAIHCPYDAEDVDMWCGGTVSTRRITASYYPFGLYAISTNYANRLGIGKFRLDEVSPHLRGRRMENHLGITTPSSPDRDSNLDIPVLSSRAHPPCWYYEQKGGGLICLRANRRVANLTLPFHIVSNTDAKSNALIVQESAAKPPTPLKDHTCKPQFHGTKIMVYFAIFGGYVITSLVLFKYPNLIHKKKELKFKCRHISHRGVVTTHRALENGTEMLELDCHLTKDGEVVISHDDNLQRSTGYNYSISQLTYKELPLLKTELPLDFIPEDPKERRFTLLRDVFQEFPGIPINIDIKVDDNNLIRKVSDLIKQYHREEITVWGNFSDVITRKCYSENPRVNLLFSMWRVVNLVALLYSGLLPFVPLKETHLEIFLPSIYSRKNNLSAAFLPMSGLLVKMVDVLLMRRSLFEHLSKRGIQCYMWVLNSEDEFKTAFELGATGVITDYPTKLRKFLEDNSQYLLINQHFFSLTDTLLKILQIKTFDVKYCINKVKETVSHVKDAKNHFEETLSDFSDKTVTEIMKFLEETNLAEEAFQGTHKLCCLVSTIPLSTPTVV</sequence>
<organism evidence="15">
    <name type="scientific">Timema cristinae</name>
    <name type="common">Walking stick</name>
    <dbReference type="NCBI Taxonomy" id="61476"/>
    <lineage>
        <taxon>Eukaryota</taxon>
        <taxon>Metazoa</taxon>
        <taxon>Ecdysozoa</taxon>
        <taxon>Arthropoda</taxon>
        <taxon>Hexapoda</taxon>
        <taxon>Insecta</taxon>
        <taxon>Pterygota</taxon>
        <taxon>Neoptera</taxon>
        <taxon>Polyneoptera</taxon>
        <taxon>Phasmatodea</taxon>
        <taxon>Timematodea</taxon>
        <taxon>Timematoidea</taxon>
        <taxon>Timematidae</taxon>
        <taxon>Timema</taxon>
    </lineage>
</organism>
<dbReference type="GO" id="GO:0004622">
    <property type="term" value="F:phosphatidylcholine lysophospholipase activity"/>
    <property type="evidence" value="ECO:0007669"/>
    <property type="project" value="TreeGrafter"/>
</dbReference>
<dbReference type="InterPro" id="IPR017946">
    <property type="entry name" value="PLC-like_Pdiesterase_TIM-brl"/>
</dbReference>
<dbReference type="InterPro" id="IPR030395">
    <property type="entry name" value="GP_PDE_dom"/>
</dbReference>
<dbReference type="SUPFAM" id="SSF51695">
    <property type="entry name" value="PLC-like phosphodiesterases"/>
    <property type="match status" value="1"/>
</dbReference>
<comment type="catalytic activity">
    <reaction evidence="9">
        <text>N-(5Z,8Z,11Z,14Z-eicosatetraenoyl)-1-(9Z-octadecenoyl)-sn-glycero-3-phosphoethanolamine + H2O = N-(5Z,8Z,11Z,14Z-eicosatetraenoyl)-ethanolamine + 1-(9Z-octadecenoyl)-sn-glycero-3-phosphate + H(+)</text>
        <dbReference type="Rhea" id="RHEA:45544"/>
        <dbReference type="ChEBI" id="CHEBI:2700"/>
        <dbReference type="ChEBI" id="CHEBI:15377"/>
        <dbReference type="ChEBI" id="CHEBI:15378"/>
        <dbReference type="ChEBI" id="CHEBI:74544"/>
        <dbReference type="ChEBI" id="CHEBI:85223"/>
    </reaction>
    <physiologicalReaction direction="left-to-right" evidence="9">
        <dbReference type="Rhea" id="RHEA:45545"/>
    </physiologicalReaction>
</comment>
<keyword evidence="3 13" id="KW-0812">Transmembrane</keyword>
<comment type="catalytic activity">
    <reaction evidence="10">
        <text>N-hexadecanoyl-1-(9Z-octadecenoyl)-sn-glycero-3-phosphoethanolamine + H2O = N-hexadecanoylethanolamine + 1-(9Z-octadecenoyl)-sn-glycero-3-phosphate + H(+)</text>
        <dbReference type="Rhea" id="RHEA:53168"/>
        <dbReference type="ChEBI" id="CHEBI:15377"/>
        <dbReference type="ChEBI" id="CHEBI:15378"/>
        <dbReference type="ChEBI" id="CHEBI:71464"/>
        <dbReference type="ChEBI" id="CHEBI:74544"/>
        <dbReference type="ChEBI" id="CHEBI:85217"/>
    </reaction>
    <physiologicalReaction direction="left-to-right" evidence="10">
        <dbReference type="Rhea" id="RHEA:53169"/>
    </physiologicalReaction>
</comment>
<evidence type="ECO:0000256" key="2">
    <source>
        <dbReference type="ARBA" id="ARBA00007277"/>
    </source>
</evidence>
<comment type="similarity">
    <text evidence="2">Belongs to the glycerophosphoryl diester phosphodiesterase family.</text>
</comment>
<dbReference type="PROSITE" id="PS51704">
    <property type="entry name" value="GP_PDE"/>
    <property type="match status" value="1"/>
</dbReference>
<proteinExistence type="inferred from homology"/>
<dbReference type="PANTHER" id="PTHR42758:SF2">
    <property type="entry name" value="PHOSPHATIDYLGLYCEROL PHOSPHOLIPASE C"/>
    <property type="match status" value="1"/>
</dbReference>
<evidence type="ECO:0000256" key="9">
    <source>
        <dbReference type="ARBA" id="ARBA00047392"/>
    </source>
</evidence>
<keyword evidence="7 13" id="KW-0472">Membrane</keyword>
<keyword evidence="5 13" id="KW-1133">Transmembrane helix</keyword>
<feature type="transmembrane region" description="Helical" evidence="13">
    <location>
        <begin position="330"/>
        <end position="348"/>
    </location>
</feature>
<evidence type="ECO:0000256" key="12">
    <source>
        <dbReference type="ARBA" id="ARBA00048947"/>
    </source>
</evidence>
<evidence type="ECO:0000256" key="4">
    <source>
        <dbReference type="ARBA" id="ARBA00022801"/>
    </source>
</evidence>
<dbReference type="GO" id="GO:0008081">
    <property type="term" value="F:phosphoric diester hydrolase activity"/>
    <property type="evidence" value="ECO:0007669"/>
    <property type="project" value="InterPro"/>
</dbReference>
<feature type="domain" description="GP-PDE" evidence="14">
    <location>
        <begin position="353"/>
        <end position="622"/>
    </location>
</feature>
<dbReference type="Pfam" id="PF03009">
    <property type="entry name" value="GDPD"/>
    <property type="match status" value="1"/>
</dbReference>
<dbReference type="GO" id="GO:0046475">
    <property type="term" value="P:glycerophospholipid catabolic process"/>
    <property type="evidence" value="ECO:0007669"/>
    <property type="project" value="TreeGrafter"/>
</dbReference>
<dbReference type="Gene3D" id="3.20.20.190">
    <property type="entry name" value="Phosphatidylinositol (PI) phosphodiesterase"/>
    <property type="match status" value="1"/>
</dbReference>